<dbReference type="GO" id="GO:0003714">
    <property type="term" value="F:transcription corepressor activity"/>
    <property type="evidence" value="ECO:0007669"/>
    <property type="project" value="TreeGrafter"/>
</dbReference>
<dbReference type="AlphaFoldDB" id="A0AAN7QNQ1"/>
<dbReference type="InterPro" id="IPR044882">
    <property type="entry name" value="I2BP1/2_C3HC4-RING_sf"/>
</dbReference>
<dbReference type="Pfam" id="PF25454">
    <property type="entry name" value="zf-C3HC4_IRF-2BP1_2"/>
    <property type="match status" value="1"/>
</dbReference>
<comment type="subcellular location">
    <subcellularLocation>
        <location evidence="1">Nucleus</location>
    </subcellularLocation>
</comment>
<name>A0AAN7QNQ1_9COLE</name>
<evidence type="ECO:0000313" key="8">
    <source>
        <dbReference type="Proteomes" id="UP001353858"/>
    </source>
</evidence>
<dbReference type="Gene3D" id="1.10.10.1580">
    <property type="entry name" value="Interferon regulatory factor 2-binding protein"/>
    <property type="match status" value="1"/>
</dbReference>
<evidence type="ECO:0000256" key="4">
    <source>
        <dbReference type="SAM" id="MobiDB-lite"/>
    </source>
</evidence>
<comment type="caution">
    <text evidence="7">The sequence shown here is derived from an EMBL/GenBank/DDBJ whole genome shotgun (WGS) entry which is preliminary data.</text>
</comment>
<feature type="compositionally biased region" description="Polar residues" evidence="4">
    <location>
        <begin position="324"/>
        <end position="356"/>
    </location>
</feature>
<evidence type="ECO:0000256" key="1">
    <source>
        <dbReference type="ARBA" id="ARBA00004123"/>
    </source>
</evidence>
<sequence length="535" mass="57233">MDTFLIKKPKLDSSTQSNNITVVLSVFLNRISENFVTMSVMQMQQAKRQHCYLCDLPRMPWAMVHDFTEAVCRGCVNYEGADRIEVVLENARQMKRAHGFQEQRSSHSSKTHRTASHEHQNGDVVAASSRQAAGAHHSSSYSLHHSRSGILAAEYQAAQPAPPPRGSSSMPRPLQEASGDHDALVNRATVRLPSAAHMAAATHHPLQQHHHTSNGRPTTIPQQGLKRGLSNNDEDDHHGHHSNGDLNGAKRMMSVEEHTSAVRPPLTRGESLPAVSLAQPFAIAERTFKQEKHPIRTPSFDTATAFKPNGYTATVSVASGTAANSHSPLSTRTGSPPETNATSATATQPTQGSGQSPMAALMSVADNLPPGSPRSTGGSPPSNAVPRSASRGSQHSPNSTASSSGRRSSGSRHVSSTTVTSSENGNTTLGSGEVMPTGTDGVAPAAPPAASLKCTLCQERLEDTHFVQCPSVPHHKFCFPCSRDSIKRQGAGSEVYCPSGEKCPLANSNVPWAFMQGEIATILGEEYKVKKERET</sequence>
<feature type="compositionally biased region" description="Low complexity" evidence="4">
    <location>
        <begin position="373"/>
        <end position="382"/>
    </location>
</feature>
<evidence type="ECO:0000259" key="5">
    <source>
        <dbReference type="Pfam" id="PF11261"/>
    </source>
</evidence>
<evidence type="ECO:0000313" key="7">
    <source>
        <dbReference type="EMBL" id="KAK4886518.1"/>
    </source>
</evidence>
<dbReference type="GO" id="GO:0006357">
    <property type="term" value="P:regulation of transcription by RNA polymerase II"/>
    <property type="evidence" value="ECO:0007669"/>
    <property type="project" value="TreeGrafter"/>
</dbReference>
<dbReference type="PANTHER" id="PTHR10816:SF19">
    <property type="entry name" value="PROTEIN INTERACTING WITH TTK69 AND SIN3A, ISOFORM D"/>
    <property type="match status" value="1"/>
</dbReference>
<proteinExistence type="inferred from homology"/>
<feature type="region of interest" description="Disordered" evidence="4">
    <location>
        <begin position="95"/>
        <end position="180"/>
    </location>
</feature>
<comment type="similarity">
    <text evidence="2">Belongs to the IRF2BP family.</text>
</comment>
<keyword evidence="8" id="KW-1185">Reference proteome</keyword>
<feature type="region of interest" description="Disordered" evidence="4">
    <location>
        <begin position="322"/>
        <end position="445"/>
    </location>
</feature>
<accession>A0AAN7QNQ1</accession>
<dbReference type="FunFam" id="1.10.10.1580:FF:000001">
    <property type="entry name" value="interferon regulatory factor 2-binding protein 2"/>
    <property type="match status" value="1"/>
</dbReference>
<feature type="domain" description="Interferon regulatory factor 2-binding protein 1/2-like zinc finger" evidence="5">
    <location>
        <begin position="47"/>
        <end position="98"/>
    </location>
</feature>
<feature type="domain" description="Interferon regulatory factor 2-binding protein 1/2-like C3HC4 zinc finger" evidence="6">
    <location>
        <begin position="452"/>
        <end position="523"/>
    </location>
</feature>
<dbReference type="SUPFAM" id="SSF57850">
    <property type="entry name" value="RING/U-box"/>
    <property type="match status" value="1"/>
</dbReference>
<dbReference type="CDD" id="cd16511">
    <property type="entry name" value="vRING-HC_IRF2BP1-like"/>
    <property type="match status" value="1"/>
</dbReference>
<organism evidence="7 8">
    <name type="scientific">Aquatica leii</name>
    <dbReference type="NCBI Taxonomy" id="1421715"/>
    <lineage>
        <taxon>Eukaryota</taxon>
        <taxon>Metazoa</taxon>
        <taxon>Ecdysozoa</taxon>
        <taxon>Arthropoda</taxon>
        <taxon>Hexapoda</taxon>
        <taxon>Insecta</taxon>
        <taxon>Pterygota</taxon>
        <taxon>Neoptera</taxon>
        <taxon>Endopterygota</taxon>
        <taxon>Coleoptera</taxon>
        <taxon>Polyphaga</taxon>
        <taxon>Elateriformia</taxon>
        <taxon>Elateroidea</taxon>
        <taxon>Lampyridae</taxon>
        <taxon>Luciolinae</taxon>
        <taxon>Aquatica</taxon>
    </lineage>
</organism>
<dbReference type="EMBL" id="JARPUR010000001">
    <property type="protein sequence ID" value="KAK4886518.1"/>
    <property type="molecule type" value="Genomic_DNA"/>
</dbReference>
<feature type="compositionally biased region" description="Low complexity" evidence="4">
    <location>
        <begin position="396"/>
        <end position="428"/>
    </location>
</feature>
<dbReference type="InterPro" id="IPR057414">
    <property type="entry name" value="Zf-C3HC4_IRF-2BP1_2"/>
</dbReference>
<dbReference type="GO" id="GO:0005634">
    <property type="term" value="C:nucleus"/>
    <property type="evidence" value="ECO:0007669"/>
    <property type="project" value="UniProtKB-SubCell"/>
</dbReference>
<keyword evidence="3" id="KW-0539">Nucleus</keyword>
<evidence type="ECO:0000259" key="6">
    <source>
        <dbReference type="Pfam" id="PF25454"/>
    </source>
</evidence>
<feature type="region of interest" description="Disordered" evidence="4">
    <location>
        <begin position="197"/>
        <end position="248"/>
    </location>
</feature>
<gene>
    <name evidence="7" type="ORF">RN001_002789</name>
</gene>
<dbReference type="Pfam" id="PF11261">
    <property type="entry name" value="IRF-2BP1_2"/>
    <property type="match status" value="1"/>
</dbReference>
<dbReference type="Proteomes" id="UP001353858">
    <property type="component" value="Unassembled WGS sequence"/>
</dbReference>
<evidence type="ECO:0000256" key="2">
    <source>
        <dbReference type="ARBA" id="ARBA00010802"/>
    </source>
</evidence>
<dbReference type="InterPro" id="IPR022750">
    <property type="entry name" value="IRF-2BP1_2-like_Znf"/>
</dbReference>
<protein>
    <submittedName>
        <fullName evidence="7">Uncharacterized protein</fullName>
    </submittedName>
</protein>
<reference evidence="8" key="1">
    <citation type="submission" date="2023-01" db="EMBL/GenBank/DDBJ databases">
        <title>Key to firefly adult light organ development and bioluminescence: homeobox transcription factors regulate luciferase expression and transportation to peroxisome.</title>
        <authorList>
            <person name="Fu X."/>
        </authorList>
    </citation>
    <scope>NUCLEOTIDE SEQUENCE [LARGE SCALE GENOMIC DNA]</scope>
</reference>
<dbReference type="PANTHER" id="PTHR10816">
    <property type="entry name" value="MYELIN TRANSCRIPTION FACTOR 1-RELATED"/>
    <property type="match status" value="1"/>
</dbReference>
<evidence type="ECO:0000256" key="3">
    <source>
        <dbReference type="ARBA" id="ARBA00023242"/>
    </source>
</evidence>